<protein>
    <submittedName>
        <fullName evidence="1">Uncharacterized protein</fullName>
    </submittedName>
</protein>
<dbReference type="Proteomes" id="UP001144978">
    <property type="component" value="Unassembled WGS sequence"/>
</dbReference>
<dbReference type="EMBL" id="JANSHE010001840">
    <property type="protein sequence ID" value="KAJ3000702.1"/>
    <property type="molecule type" value="Genomic_DNA"/>
</dbReference>
<sequence>MPRLAHSCSGRLRAAPRDLLAAGPAGSLGGGGGGLGLAGLSGLGGDGQGCVAERVQDALRVFGVADKPAGVAAADSRLGDVDHVLKSNNLHEHPPTRLPRQDNAEIQDAPG</sequence>
<comment type="caution">
    <text evidence="1">The sequence shown here is derived from an EMBL/GenBank/DDBJ whole genome shotgun (WGS) entry which is preliminary data.</text>
</comment>
<evidence type="ECO:0000313" key="2">
    <source>
        <dbReference type="Proteomes" id="UP001144978"/>
    </source>
</evidence>
<accession>A0ACC1PTX8</accession>
<gene>
    <name evidence="1" type="ORF">NUW54_g6749</name>
</gene>
<proteinExistence type="predicted"/>
<reference evidence="1" key="1">
    <citation type="submission" date="2022-08" db="EMBL/GenBank/DDBJ databases">
        <title>Genome Sequence of Pycnoporus sanguineus.</title>
        <authorList>
            <person name="Buettner E."/>
        </authorList>
    </citation>
    <scope>NUCLEOTIDE SEQUENCE</scope>
    <source>
        <strain evidence="1">CG-C14</strain>
    </source>
</reference>
<name>A0ACC1PTX8_9APHY</name>
<evidence type="ECO:0000313" key="1">
    <source>
        <dbReference type="EMBL" id="KAJ3000702.1"/>
    </source>
</evidence>
<keyword evidence="2" id="KW-1185">Reference proteome</keyword>
<organism evidence="1 2">
    <name type="scientific">Trametes sanguinea</name>
    <dbReference type="NCBI Taxonomy" id="158606"/>
    <lineage>
        <taxon>Eukaryota</taxon>
        <taxon>Fungi</taxon>
        <taxon>Dikarya</taxon>
        <taxon>Basidiomycota</taxon>
        <taxon>Agaricomycotina</taxon>
        <taxon>Agaricomycetes</taxon>
        <taxon>Polyporales</taxon>
        <taxon>Polyporaceae</taxon>
        <taxon>Trametes</taxon>
    </lineage>
</organism>